<evidence type="ECO:0000313" key="3">
    <source>
        <dbReference type="EMBL" id="QEF97333.1"/>
    </source>
</evidence>
<reference evidence="3 4" key="1">
    <citation type="submission" date="2019-02" db="EMBL/GenBank/DDBJ databases">
        <title>Planctomycetal bacteria perform biofilm scaping via a novel small molecule.</title>
        <authorList>
            <person name="Jeske O."/>
            <person name="Boedeker C."/>
            <person name="Wiegand S."/>
            <person name="Breitling P."/>
            <person name="Kallscheuer N."/>
            <person name="Jogler M."/>
            <person name="Rohde M."/>
            <person name="Petersen J."/>
            <person name="Medema M.H."/>
            <person name="Surup F."/>
            <person name="Jogler C."/>
        </authorList>
    </citation>
    <scope>NUCLEOTIDE SEQUENCE [LARGE SCALE GENOMIC DNA]</scope>
    <source>
        <strain evidence="3 4">Mal15</strain>
    </source>
</reference>
<feature type="chain" id="PRO_5022780095" evidence="2">
    <location>
        <begin position="24"/>
        <end position="365"/>
    </location>
</feature>
<keyword evidence="2" id="KW-0732">Signal</keyword>
<keyword evidence="3" id="KW-0456">Lyase</keyword>
<dbReference type="Pfam" id="PF01436">
    <property type="entry name" value="NHL"/>
    <property type="match status" value="3"/>
</dbReference>
<evidence type="ECO:0000256" key="2">
    <source>
        <dbReference type="SAM" id="SignalP"/>
    </source>
</evidence>
<dbReference type="InterPro" id="IPR011042">
    <property type="entry name" value="6-blade_b-propeller_TolB-like"/>
</dbReference>
<proteinExistence type="predicted"/>
<dbReference type="KEGG" id="smam:Mal15_13730"/>
<organism evidence="3 4">
    <name type="scientific">Stieleria maiorica</name>
    <dbReference type="NCBI Taxonomy" id="2795974"/>
    <lineage>
        <taxon>Bacteria</taxon>
        <taxon>Pseudomonadati</taxon>
        <taxon>Planctomycetota</taxon>
        <taxon>Planctomycetia</taxon>
        <taxon>Pirellulales</taxon>
        <taxon>Pirellulaceae</taxon>
        <taxon>Stieleria</taxon>
    </lineage>
</organism>
<keyword evidence="1" id="KW-0677">Repeat</keyword>
<dbReference type="AlphaFoldDB" id="A0A5B9M9H9"/>
<protein>
    <submittedName>
        <fullName evidence="3">Virginiamycin B lyase</fullName>
    </submittedName>
</protein>
<sequence length="365" mass="39140" precursor="true">MNSRHRFPSPALLLASAFTVHLAAGVVATHAQAPHTRSWSVFAGTGKADSAIAVTPSDPTQVALQNVYGIEVTGDGIYFSTVDDHSIWKCDHDGTQIQRVAGTGEKGLSGDGGPAIKATFNAPHEIRADRDGNLFVADTRNHCIRRIDAATGVIETIAGDGVDGFRGDGQTGDKARFSQPHSIVLDGEGGLLVADTTNHRLRRIDLETRIVMTISGDGRRELPVEGKPASDVSVFGPRSLAIDEQAIWLVLREGNSVWRIDRKTNRINRVAGTGQKGHDGDGGDPLSATFRGPKGIAVDSTGNLLVVDTENHAMRYVDLGRNVIETMQIPFPMKRPHGTAVLSRPGKGDVYFVSDSEHHRVLAGR</sequence>
<keyword evidence="4" id="KW-1185">Reference proteome</keyword>
<dbReference type="PANTHER" id="PTHR46388:SF2">
    <property type="entry name" value="NHL REPEAT-CONTAINING PROTEIN 2"/>
    <property type="match status" value="1"/>
</dbReference>
<dbReference type="GO" id="GO:0016829">
    <property type="term" value="F:lyase activity"/>
    <property type="evidence" value="ECO:0007669"/>
    <property type="project" value="UniProtKB-KW"/>
</dbReference>
<name>A0A5B9M9H9_9BACT</name>
<evidence type="ECO:0000313" key="4">
    <source>
        <dbReference type="Proteomes" id="UP000321353"/>
    </source>
</evidence>
<dbReference type="SUPFAM" id="SSF101898">
    <property type="entry name" value="NHL repeat"/>
    <property type="match status" value="1"/>
</dbReference>
<dbReference type="InterPro" id="IPR001258">
    <property type="entry name" value="NHL_repeat"/>
</dbReference>
<evidence type="ECO:0000256" key="1">
    <source>
        <dbReference type="ARBA" id="ARBA00022737"/>
    </source>
</evidence>
<dbReference type="Gene3D" id="2.120.10.30">
    <property type="entry name" value="TolB, C-terminal domain"/>
    <property type="match status" value="2"/>
</dbReference>
<feature type="signal peptide" evidence="2">
    <location>
        <begin position="1"/>
        <end position="23"/>
    </location>
</feature>
<dbReference type="RefSeq" id="WP_147867031.1">
    <property type="nucleotide sequence ID" value="NZ_CP036264.1"/>
</dbReference>
<gene>
    <name evidence="3" type="primary">vgb_1</name>
    <name evidence="3" type="ORF">Mal15_13730</name>
</gene>
<accession>A0A5B9M9H9</accession>
<dbReference type="Proteomes" id="UP000321353">
    <property type="component" value="Chromosome"/>
</dbReference>
<dbReference type="EMBL" id="CP036264">
    <property type="protein sequence ID" value="QEF97333.1"/>
    <property type="molecule type" value="Genomic_DNA"/>
</dbReference>
<dbReference type="PANTHER" id="PTHR46388">
    <property type="entry name" value="NHL REPEAT-CONTAINING PROTEIN 2"/>
    <property type="match status" value="1"/>
</dbReference>